<dbReference type="Pfam" id="PF00403">
    <property type="entry name" value="HMA"/>
    <property type="match status" value="1"/>
</dbReference>
<dbReference type="InterPro" id="IPR006121">
    <property type="entry name" value="HMA_dom"/>
</dbReference>
<evidence type="ECO:0000256" key="1">
    <source>
        <dbReference type="ARBA" id="ARBA00022723"/>
    </source>
</evidence>
<dbReference type="SUPFAM" id="SSF55008">
    <property type="entry name" value="HMA, heavy metal-associated domain"/>
    <property type="match status" value="1"/>
</dbReference>
<dbReference type="EMBL" id="FNGU01000003">
    <property type="protein sequence ID" value="SDM01488.1"/>
    <property type="molecule type" value="Genomic_DNA"/>
</dbReference>
<proteinExistence type="predicted"/>
<dbReference type="PANTHER" id="PTHR43520:SF8">
    <property type="entry name" value="P-TYPE CU(+) TRANSPORTER"/>
    <property type="match status" value="1"/>
</dbReference>
<organism evidence="4 5">
    <name type="scientific">Geoalkalibacter ferrihydriticus</name>
    <dbReference type="NCBI Taxonomy" id="392333"/>
    <lineage>
        <taxon>Bacteria</taxon>
        <taxon>Pseudomonadati</taxon>
        <taxon>Thermodesulfobacteriota</taxon>
        <taxon>Desulfuromonadia</taxon>
        <taxon>Desulfuromonadales</taxon>
        <taxon>Geoalkalibacteraceae</taxon>
        <taxon>Geoalkalibacter</taxon>
    </lineage>
</organism>
<dbReference type="Gene3D" id="3.30.70.100">
    <property type="match status" value="1"/>
</dbReference>
<gene>
    <name evidence="4" type="ORF">SAMN05660860_01688</name>
</gene>
<dbReference type="PANTHER" id="PTHR43520">
    <property type="entry name" value="ATP7, ISOFORM B"/>
    <property type="match status" value="1"/>
</dbReference>
<sequence length="278" mass="29718">MKSRLLISVFMVLIAVVAAVAVLGQRSPKASAYAELKVANMTCGACIGRVQKAARDLPGVGSVEVNIAAKSARVAFDPQRVEGAQIAATVTAAGYPAQLISVVDAQQLQAAQQAQQKLAAKYVGQIGERLVPREEFDQHLARLAAGSPMGLQSPAMAGQVWQQLVQRELLLADAAASGLVASEDEARQELHTLRQAMTDFEQRATARFGSLEAFLERLKDDLTIRRHLEQNVTNGEQNPRLRQLLVEQRLQEIGARIPVKAFDPALKAGGGGCGGSCC</sequence>
<accession>A0A1G9PRP6</accession>
<feature type="domain" description="HMA" evidence="3">
    <location>
        <begin position="32"/>
        <end position="98"/>
    </location>
</feature>
<protein>
    <submittedName>
        <fullName evidence="4">Copper chaperone CopZ</fullName>
    </submittedName>
</protein>
<dbReference type="OrthoDB" id="5401641at2"/>
<evidence type="ECO:0000313" key="5">
    <source>
        <dbReference type="Proteomes" id="UP000182146"/>
    </source>
</evidence>
<dbReference type="GO" id="GO:0043682">
    <property type="term" value="F:P-type divalent copper transporter activity"/>
    <property type="evidence" value="ECO:0007669"/>
    <property type="project" value="TreeGrafter"/>
</dbReference>
<dbReference type="Pfam" id="PF13623">
    <property type="entry name" value="SurA_N_2"/>
    <property type="match status" value="1"/>
</dbReference>
<dbReference type="InterPro" id="IPR036163">
    <property type="entry name" value="HMA_dom_sf"/>
</dbReference>
<keyword evidence="1" id="KW-0479">Metal-binding</keyword>
<dbReference type="CDD" id="cd00371">
    <property type="entry name" value="HMA"/>
    <property type="match status" value="1"/>
</dbReference>
<dbReference type="PROSITE" id="PS50846">
    <property type="entry name" value="HMA_2"/>
    <property type="match status" value="1"/>
</dbReference>
<evidence type="ECO:0000256" key="2">
    <source>
        <dbReference type="ARBA" id="ARBA00022967"/>
    </source>
</evidence>
<keyword evidence="2" id="KW-1278">Translocase</keyword>
<dbReference type="InterPro" id="IPR027304">
    <property type="entry name" value="Trigger_fact/SurA_dom_sf"/>
</dbReference>
<dbReference type="RefSeq" id="WP_052446284.1">
    <property type="nucleotide sequence ID" value="NZ_FNGU01000003.1"/>
</dbReference>
<dbReference type="SUPFAM" id="SSF109998">
    <property type="entry name" value="Triger factor/SurA peptide-binding domain-like"/>
    <property type="match status" value="1"/>
</dbReference>
<dbReference type="GO" id="GO:0055070">
    <property type="term" value="P:copper ion homeostasis"/>
    <property type="evidence" value="ECO:0007669"/>
    <property type="project" value="TreeGrafter"/>
</dbReference>
<reference evidence="4 5" key="1">
    <citation type="submission" date="2016-10" db="EMBL/GenBank/DDBJ databases">
        <authorList>
            <person name="de Groot N.N."/>
        </authorList>
    </citation>
    <scope>NUCLEOTIDE SEQUENCE [LARGE SCALE GENOMIC DNA]</scope>
    <source>
        <strain evidence="4 5">DSM 17813</strain>
    </source>
</reference>
<name>A0A1G9PRP6_9BACT</name>
<dbReference type="GO" id="GO:0005507">
    <property type="term" value="F:copper ion binding"/>
    <property type="evidence" value="ECO:0007669"/>
    <property type="project" value="TreeGrafter"/>
</dbReference>
<evidence type="ECO:0000259" key="3">
    <source>
        <dbReference type="PROSITE" id="PS50846"/>
    </source>
</evidence>
<dbReference type="AlphaFoldDB" id="A0A1G9PRP6"/>
<evidence type="ECO:0000313" key="4">
    <source>
        <dbReference type="EMBL" id="SDM01488.1"/>
    </source>
</evidence>
<dbReference type="Proteomes" id="UP000182146">
    <property type="component" value="Unassembled WGS sequence"/>
</dbReference>
<dbReference type="FunFam" id="3.30.70.100:FF:000001">
    <property type="entry name" value="ATPase copper transporting beta"/>
    <property type="match status" value="1"/>
</dbReference>
<dbReference type="GO" id="GO:0016020">
    <property type="term" value="C:membrane"/>
    <property type="evidence" value="ECO:0007669"/>
    <property type="project" value="TreeGrafter"/>
</dbReference>
<dbReference type="STRING" id="392333.SAMN05660860_01688"/>